<evidence type="ECO:0000256" key="3">
    <source>
        <dbReference type="ARBA" id="ARBA00022737"/>
    </source>
</evidence>
<feature type="compositionally biased region" description="Basic and acidic residues" evidence="6">
    <location>
        <begin position="107"/>
        <end position="141"/>
    </location>
</feature>
<dbReference type="Proteomes" id="UP001303160">
    <property type="component" value="Unassembled WGS sequence"/>
</dbReference>
<feature type="region of interest" description="Disordered" evidence="6">
    <location>
        <begin position="249"/>
        <end position="273"/>
    </location>
</feature>
<feature type="region of interest" description="Disordered" evidence="6">
    <location>
        <begin position="1"/>
        <end position="190"/>
    </location>
</feature>
<proteinExistence type="predicted"/>
<dbReference type="InterPro" id="IPR038753">
    <property type="entry name" value="NFKBIL1"/>
</dbReference>
<evidence type="ECO:0000256" key="4">
    <source>
        <dbReference type="ARBA" id="ARBA00023043"/>
    </source>
</evidence>
<organism evidence="7 8">
    <name type="scientific">Triangularia verruculosa</name>
    <dbReference type="NCBI Taxonomy" id="2587418"/>
    <lineage>
        <taxon>Eukaryota</taxon>
        <taxon>Fungi</taxon>
        <taxon>Dikarya</taxon>
        <taxon>Ascomycota</taxon>
        <taxon>Pezizomycotina</taxon>
        <taxon>Sordariomycetes</taxon>
        <taxon>Sordariomycetidae</taxon>
        <taxon>Sordariales</taxon>
        <taxon>Podosporaceae</taxon>
        <taxon>Triangularia</taxon>
    </lineage>
</organism>
<evidence type="ECO:0000256" key="6">
    <source>
        <dbReference type="SAM" id="MobiDB-lite"/>
    </source>
</evidence>
<evidence type="ECO:0000313" key="7">
    <source>
        <dbReference type="EMBL" id="KAK4196648.1"/>
    </source>
</evidence>
<reference evidence="7" key="1">
    <citation type="journal article" date="2023" name="Mol. Phylogenet. Evol.">
        <title>Genome-scale phylogeny and comparative genomics of the fungal order Sordariales.</title>
        <authorList>
            <person name="Hensen N."/>
            <person name="Bonometti L."/>
            <person name="Westerberg I."/>
            <person name="Brannstrom I.O."/>
            <person name="Guillou S."/>
            <person name="Cros-Aarteil S."/>
            <person name="Calhoun S."/>
            <person name="Haridas S."/>
            <person name="Kuo A."/>
            <person name="Mondo S."/>
            <person name="Pangilinan J."/>
            <person name="Riley R."/>
            <person name="LaButti K."/>
            <person name="Andreopoulos B."/>
            <person name="Lipzen A."/>
            <person name="Chen C."/>
            <person name="Yan M."/>
            <person name="Daum C."/>
            <person name="Ng V."/>
            <person name="Clum A."/>
            <person name="Steindorff A."/>
            <person name="Ohm R.A."/>
            <person name="Martin F."/>
            <person name="Silar P."/>
            <person name="Natvig D.O."/>
            <person name="Lalanne C."/>
            <person name="Gautier V."/>
            <person name="Ament-Velasquez S.L."/>
            <person name="Kruys A."/>
            <person name="Hutchinson M.I."/>
            <person name="Powell A.J."/>
            <person name="Barry K."/>
            <person name="Miller A.N."/>
            <person name="Grigoriev I.V."/>
            <person name="Debuchy R."/>
            <person name="Gladieux P."/>
            <person name="Hiltunen Thoren M."/>
            <person name="Johannesson H."/>
        </authorList>
    </citation>
    <scope>NUCLEOTIDE SEQUENCE</scope>
    <source>
        <strain evidence="7">CBS 315.58</strain>
    </source>
</reference>
<evidence type="ECO:0000256" key="1">
    <source>
        <dbReference type="ARBA" id="ARBA00004123"/>
    </source>
</evidence>
<keyword evidence="5" id="KW-0539">Nucleus</keyword>
<dbReference type="EMBL" id="MU863980">
    <property type="protein sequence ID" value="KAK4196648.1"/>
    <property type="molecule type" value="Genomic_DNA"/>
</dbReference>
<feature type="compositionally biased region" description="Basic residues" evidence="6">
    <location>
        <begin position="94"/>
        <end position="106"/>
    </location>
</feature>
<feature type="compositionally biased region" description="Pro residues" evidence="6">
    <location>
        <begin position="166"/>
        <end position="178"/>
    </location>
</feature>
<name>A0AAN6XAV6_9PEZI</name>
<keyword evidence="3" id="KW-0677">Repeat</keyword>
<feature type="compositionally biased region" description="Basic and acidic residues" evidence="6">
    <location>
        <begin position="260"/>
        <end position="273"/>
    </location>
</feature>
<comment type="subcellular location">
    <subcellularLocation>
        <location evidence="1">Nucleus</location>
    </subcellularLocation>
</comment>
<evidence type="ECO:0000256" key="2">
    <source>
        <dbReference type="ARBA" id="ARBA00022553"/>
    </source>
</evidence>
<dbReference type="PANTHER" id="PTHR15263:SF1">
    <property type="entry name" value="NF-KAPPA-B INHIBITOR-LIKE PROTEIN 1"/>
    <property type="match status" value="1"/>
</dbReference>
<sequence length="409" mass="48343">MMAESPRSPKRRRILLSINHPDRDADSNSDDYGPRPAGQPSKRHREVPRHESMPPQEAEHREDKPRRSEKEGDYVSGDHQDQPPDADGVSTKSKPTKFRFKSKSSRSRRDRDKDRDRDRDIDRDRQKHREKDGGKPHDSSRSHRRRHRSRSPSRRHHRSSRRHRSPTPPQHDPFAPDPLDPETAFRESLFDAMADDEGAAYWEAIYGQPIHIYSNREHVNPQTGHLEKMTDEEYAEYVRQKMWEKTHAGLLEAQEKRRKQKDEEAKKEEERRRMAKEMERSFLRGEERRLNRSWRAKFERYTQAWEEWVKDASPDAAKVPWPAVDKDEEGNFKPQEVRTFFVNGLGLEEIGEKEFVARLKEERVRWHPDKIQQKLGGSDTVDPKVMKDVTAVFQVVDGLWGEMRKNMGK</sequence>
<keyword evidence="2" id="KW-0597">Phosphoprotein</keyword>
<accession>A0AAN6XAV6</accession>
<evidence type="ECO:0000256" key="5">
    <source>
        <dbReference type="ARBA" id="ARBA00023242"/>
    </source>
</evidence>
<dbReference type="AlphaFoldDB" id="A0AAN6XAV6"/>
<keyword evidence="8" id="KW-1185">Reference proteome</keyword>
<gene>
    <name evidence="7" type="ORF">QBC40DRAFT_286995</name>
</gene>
<dbReference type="GO" id="GO:0005634">
    <property type="term" value="C:nucleus"/>
    <property type="evidence" value="ECO:0007669"/>
    <property type="project" value="UniProtKB-SubCell"/>
</dbReference>
<evidence type="ECO:0000313" key="8">
    <source>
        <dbReference type="Proteomes" id="UP001303160"/>
    </source>
</evidence>
<feature type="compositionally biased region" description="Basic and acidic residues" evidence="6">
    <location>
        <begin position="48"/>
        <end position="82"/>
    </location>
</feature>
<dbReference type="GO" id="GO:0043124">
    <property type="term" value="P:negative regulation of canonical NF-kappaB signal transduction"/>
    <property type="evidence" value="ECO:0007669"/>
    <property type="project" value="InterPro"/>
</dbReference>
<comment type="caution">
    <text evidence="7">The sequence shown here is derived from an EMBL/GenBank/DDBJ whole genome shotgun (WGS) entry which is preliminary data.</text>
</comment>
<reference evidence="7" key="2">
    <citation type="submission" date="2023-05" db="EMBL/GenBank/DDBJ databases">
        <authorList>
            <consortium name="Lawrence Berkeley National Laboratory"/>
            <person name="Steindorff A."/>
            <person name="Hensen N."/>
            <person name="Bonometti L."/>
            <person name="Westerberg I."/>
            <person name="Brannstrom I.O."/>
            <person name="Guillou S."/>
            <person name="Cros-Aarteil S."/>
            <person name="Calhoun S."/>
            <person name="Haridas S."/>
            <person name="Kuo A."/>
            <person name="Mondo S."/>
            <person name="Pangilinan J."/>
            <person name="Riley R."/>
            <person name="Labutti K."/>
            <person name="Andreopoulos B."/>
            <person name="Lipzen A."/>
            <person name="Chen C."/>
            <person name="Yanf M."/>
            <person name="Daum C."/>
            <person name="Ng V."/>
            <person name="Clum A."/>
            <person name="Ohm R."/>
            <person name="Martin F."/>
            <person name="Silar P."/>
            <person name="Natvig D."/>
            <person name="Lalanne C."/>
            <person name="Gautier V."/>
            <person name="Ament-Velasquez S.L."/>
            <person name="Kruys A."/>
            <person name="Hutchinson M.I."/>
            <person name="Powell A.J."/>
            <person name="Barry K."/>
            <person name="Miller A.N."/>
            <person name="Grigoriev I.V."/>
            <person name="Debuchy R."/>
            <person name="Gladieux P."/>
            <person name="Thoren M.H."/>
            <person name="Johannesson H."/>
        </authorList>
    </citation>
    <scope>NUCLEOTIDE SEQUENCE</scope>
    <source>
        <strain evidence="7">CBS 315.58</strain>
    </source>
</reference>
<keyword evidence="4" id="KW-0040">ANK repeat</keyword>
<dbReference type="PANTHER" id="PTHR15263">
    <property type="entry name" value="I-KAPPA-B-LIKE PROTEIN IKBL"/>
    <property type="match status" value="1"/>
</dbReference>
<protein>
    <submittedName>
        <fullName evidence="7">Uncharacterized protein</fullName>
    </submittedName>
</protein>
<feature type="compositionally biased region" description="Basic residues" evidence="6">
    <location>
        <begin position="142"/>
        <end position="165"/>
    </location>
</feature>